<evidence type="ECO:0000259" key="4">
    <source>
        <dbReference type="Pfam" id="PF10531"/>
    </source>
</evidence>
<dbReference type="Pfam" id="PF02563">
    <property type="entry name" value="Poly_export"/>
    <property type="match status" value="1"/>
</dbReference>
<dbReference type="GO" id="GO:0015159">
    <property type="term" value="F:polysaccharide transmembrane transporter activity"/>
    <property type="evidence" value="ECO:0007669"/>
    <property type="project" value="InterPro"/>
</dbReference>
<geneLocation type="plasmid" evidence="5 6">
    <name>pDOK1-4-6</name>
</geneLocation>
<reference evidence="5 6" key="1">
    <citation type="submission" date="2017-01" db="EMBL/GenBank/DDBJ databases">
        <title>Complete genome of Tateyamaria omphalii DOK1-4 isolated from seawater in Dokdo.</title>
        <authorList>
            <person name="Kim J.H."/>
            <person name="Chi W.-J."/>
        </authorList>
    </citation>
    <scope>NUCLEOTIDE SEQUENCE [LARGE SCALE GENOMIC DNA]</scope>
    <source>
        <strain evidence="5 6">DOK1-4</strain>
        <plasmid evidence="5 6">pDOK1-4-6</plasmid>
    </source>
</reference>
<dbReference type="Pfam" id="PF10531">
    <property type="entry name" value="SLBB"/>
    <property type="match status" value="1"/>
</dbReference>
<dbReference type="OrthoDB" id="197007at2"/>
<evidence type="ECO:0000256" key="1">
    <source>
        <dbReference type="ARBA" id="ARBA00022729"/>
    </source>
</evidence>
<dbReference type="PANTHER" id="PTHR33619:SF3">
    <property type="entry name" value="POLYSACCHARIDE EXPORT PROTEIN GFCE-RELATED"/>
    <property type="match status" value="1"/>
</dbReference>
<evidence type="ECO:0000313" key="6">
    <source>
        <dbReference type="Proteomes" id="UP000186336"/>
    </source>
</evidence>
<protein>
    <submittedName>
        <fullName evidence="5">Sugar transporter</fullName>
    </submittedName>
</protein>
<accession>A0A1P8N1Z7</accession>
<keyword evidence="6" id="KW-1185">Reference proteome</keyword>
<dbReference type="Gene3D" id="3.30.1950.10">
    <property type="entry name" value="wza like domain"/>
    <property type="match status" value="1"/>
</dbReference>
<keyword evidence="1 2" id="KW-0732">Signal</keyword>
<feature type="domain" description="Polysaccharide export protein N-terminal" evidence="3">
    <location>
        <begin position="22"/>
        <end position="97"/>
    </location>
</feature>
<dbReference type="PANTHER" id="PTHR33619">
    <property type="entry name" value="POLYSACCHARIDE EXPORT PROTEIN GFCE-RELATED"/>
    <property type="match status" value="1"/>
</dbReference>
<dbReference type="InterPro" id="IPR019554">
    <property type="entry name" value="Soluble_ligand-bd"/>
</dbReference>
<feature type="chain" id="PRO_5012162106" evidence="2">
    <location>
        <begin position="22"/>
        <end position="200"/>
    </location>
</feature>
<evidence type="ECO:0000313" key="5">
    <source>
        <dbReference type="EMBL" id="APX14330.1"/>
    </source>
</evidence>
<feature type="domain" description="Soluble ligand binding" evidence="4">
    <location>
        <begin position="112"/>
        <end position="158"/>
    </location>
</feature>
<sequence>MRIVVTLFIAMAVLVSTFSYAEAQSNYRVRTGDTLEIQVLEDPSLNRAVRVLPDGRFSFPFAGTLRAAGLTIPQIERNIRVGIADNFANEPNVFVFVVPEEREELDPETINIYLLGEFNTPGLAEMPPGTTILQALSMGGGMTRFAAVKRVQLRRTDEKTGLQTVRNINFRALSNGAALSNDIVLKDGDVILVPERRLFE</sequence>
<keyword evidence="5" id="KW-0614">Plasmid</keyword>
<dbReference type="RefSeq" id="WP_076630905.1">
    <property type="nucleotide sequence ID" value="NZ_CP019318.1"/>
</dbReference>
<dbReference type="Proteomes" id="UP000186336">
    <property type="component" value="Plasmid pDOK1-4-6"/>
</dbReference>
<dbReference type="InterPro" id="IPR003715">
    <property type="entry name" value="Poly_export_N"/>
</dbReference>
<keyword evidence="5" id="KW-0762">Sugar transport</keyword>
<dbReference type="InterPro" id="IPR049712">
    <property type="entry name" value="Poly_export"/>
</dbReference>
<gene>
    <name evidence="5" type="ORF">BWR18_21025</name>
</gene>
<evidence type="ECO:0000256" key="2">
    <source>
        <dbReference type="SAM" id="SignalP"/>
    </source>
</evidence>
<feature type="signal peptide" evidence="2">
    <location>
        <begin position="1"/>
        <end position="21"/>
    </location>
</feature>
<organism evidence="5 6">
    <name type="scientific">Tateyamaria omphalii</name>
    <dbReference type="NCBI Taxonomy" id="299262"/>
    <lineage>
        <taxon>Bacteria</taxon>
        <taxon>Pseudomonadati</taxon>
        <taxon>Pseudomonadota</taxon>
        <taxon>Alphaproteobacteria</taxon>
        <taxon>Rhodobacterales</taxon>
        <taxon>Roseobacteraceae</taxon>
        <taxon>Tateyamaria</taxon>
    </lineage>
</organism>
<proteinExistence type="predicted"/>
<dbReference type="AlphaFoldDB" id="A0A1P8N1Z7"/>
<evidence type="ECO:0000259" key="3">
    <source>
        <dbReference type="Pfam" id="PF02563"/>
    </source>
</evidence>
<dbReference type="EMBL" id="CP019318">
    <property type="protein sequence ID" value="APX14330.1"/>
    <property type="molecule type" value="Genomic_DNA"/>
</dbReference>
<dbReference type="Gene3D" id="3.10.560.10">
    <property type="entry name" value="Outer membrane lipoprotein wza domain like"/>
    <property type="match status" value="1"/>
</dbReference>
<dbReference type="KEGG" id="tom:BWR18_21025"/>
<keyword evidence="5" id="KW-0813">Transport</keyword>
<name>A0A1P8N1Z7_9RHOB</name>